<evidence type="ECO:0000256" key="3">
    <source>
        <dbReference type="ARBA" id="ARBA00023026"/>
    </source>
</evidence>
<dbReference type="InterPro" id="IPR023187">
    <property type="entry name" value="Tscrpt_reg_MarR-type_CS"/>
</dbReference>
<gene>
    <name evidence="14" type="ORF">JCM5805K_0854</name>
    <name evidence="13" type="ORF">LL14B4_03615</name>
    <name evidence="12" type="ORF">LLUC11_0705</name>
    <name evidence="16" type="ORF">LMG9449_0252</name>
    <name evidence="15" type="ORF">M20_0630</name>
</gene>
<dbReference type="PROSITE" id="PS01117">
    <property type="entry name" value="HTH_MARR_1"/>
    <property type="match status" value="1"/>
</dbReference>
<dbReference type="EMBL" id="CP028160">
    <property type="protein sequence ID" value="AWN65302.1"/>
    <property type="molecule type" value="Genomic_DNA"/>
</dbReference>
<reference evidence="13 21" key="5">
    <citation type="submission" date="2018-03" db="EMBL/GenBank/DDBJ databases">
        <title>Genome sequence of Lactococcus lactis strain 14B4 from almond drupe.</title>
        <authorList>
            <person name="Tran T.D."/>
            <person name="McGarvey J.A."/>
            <person name="Huynh S."/>
            <person name="Parker C.T."/>
        </authorList>
    </citation>
    <scope>NUCLEOTIDE SEQUENCE [LARGE SCALE GENOMIC DNA]</scope>
    <source>
        <strain evidence="13 21">14B4</strain>
    </source>
</reference>
<keyword evidence="10" id="KW-0175">Coiled coil</keyword>
<dbReference type="GO" id="GO:0003700">
    <property type="term" value="F:DNA-binding transcription factor activity"/>
    <property type="evidence" value="ECO:0007669"/>
    <property type="project" value="InterPro"/>
</dbReference>
<reference evidence="12 20" key="3">
    <citation type="journal article" date="2017" name="BMC Genomics">
        <title>Comparative and functional genomics of the Lactococcus lactis taxon; insights into evolution and niche adaptation.</title>
        <authorList>
            <person name="Kelleher P."/>
            <person name="Bottacini F."/>
            <person name="Mahony J."/>
            <person name="Kilcawley K.N."/>
            <person name="van Sinderen D."/>
        </authorList>
    </citation>
    <scope>NUCLEOTIDE SEQUENCE [LARGE SCALE GENOMIC DNA]</scope>
    <source>
        <strain evidence="12 20">UC11</strain>
    </source>
</reference>
<evidence type="ECO:0000313" key="12">
    <source>
        <dbReference type="EMBL" id="ARE13039.1"/>
    </source>
</evidence>
<dbReference type="PRINTS" id="PR00598">
    <property type="entry name" value="HTHMARR"/>
</dbReference>
<evidence type="ECO:0000256" key="6">
    <source>
        <dbReference type="ARBA" id="ARBA00040307"/>
    </source>
</evidence>
<reference evidence="14 17" key="1">
    <citation type="submission" date="2015-01" db="EMBL/GenBank/DDBJ databases">
        <title>Lactococcus lactis subsp.lactis JCM 5805 whole genome shotgun sequence.</title>
        <authorList>
            <person name="Fujii T."/>
            <person name="Tomita Y."/>
            <person name="Ikushima S."/>
            <person name="Fujiwara D."/>
        </authorList>
    </citation>
    <scope>NUCLEOTIDE SEQUENCE [LARGE SCALE GENOMIC DNA]</scope>
    <source>
        <strain evidence="14 17">JCM 5805</strain>
    </source>
</reference>
<dbReference type="EMBL" id="BBSI01000017">
    <property type="protein sequence ID" value="GAM79746.1"/>
    <property type="molecule type" value="Genomic_DNA"/>
</dbReference>
<evidence type="ECO:0000313" key="17">
    <source>
        <dbReference type="Proteomes" id="UP000031847"/>
    </source>
</evidence>
<dbReference type="InterPro" id="IPR036388">
    <property type="entry name" value="WH-like_DNA-bd_sf"/>
</dbReference>
<dbReference type="EMBL" id="CP015904">
    <property type="protein sequence ID" value="ARE13039.1"/>
    <property type="molecule type" value="Genomic_DNA"/>
</dbReference>
<name>A0A0B8QMH2_LACLL</name>
<keyword evidence="3" id="KW-0843">Virulence</keyword>
<organism evidence="14 17">
    <name type="scientific">Lactococcus lactis subsp. lactis</name>
    <name type="common">Streptococcus lactis</name>
    <dbReference type="NCBI Taxonomy" id="1360"/>
    <lineage>
        <taxon>Bacteria</taxon>
        <taxon>Bacillati</taxon>
        <taxon>Bacillota</taxon>
        <taxon>Bacilli</taxon>
        <taxon>Lactobacillales</taxon>
        <taxon>Streptococcaceae</taxon>
        <taxon>Lactococcus</taxon>
    </lineage>
</organism>
<feature type="domain" description="HTH marR-type" evidence="11">
    <location>
        <begin position="7"/>
        <end position="143"/>
    </location>
</feature>
<dbReference type="Proteomes" id="UP000053719">
    <property type="component" value="Unassembled WGS sequence"/>
</dbReference>
<evidence type="ECO:0000256" key="5">
    <source>
        <dbReference type="ARBA" id="ARBA00023163"/>
    </source>
</evidence>
<dbReference type="EMBL" id="LKLS01000010">
    <property type="protein sequence ID" value="KSU22417.1"/>
    <property type="molecule type" value="Genomic_DNA"/>
</dbReference>
<dbReference type="Gene3D" id="1.10.10.10">
    <property type="entry name" value="Winged helix-like DNA-binding domain superfamily/Winged helix DNA-binding domain"/>
    <property type="match status" value="1"/>
</dbReference>
<dbReference type="PANTHER" id="PTHR42756">
    <property type="entry name" value="TRANSCRIPTIONAL REGULATOR, MARR"/>
    <property type="match status" value="1"/>
</dbReference>
<proteinExistence type="inferred from homology"/>
<evidence type="ECO:0000313" key="14">
    <source>
        <dbReference type="EMBL" id="GAM79746.1"/>
    </source>
</evidence>
<evidence type="ECO:0000313" key="19">
    <source>
        <dbReference type="Proteomes" id="UP000053719"/>
    </source>
</evidence>
<sequence>MEDNQYEYQGIQFIGKLSSEIYRRGYIYFTKRLVPFDINYIQLLCLISLYIKDNQSQEQITDDLSIDKSSVHRAIKGLIEKEYVSRVRDEKDKRVYRVSLTQKARDIQTQIEEMTKERENLLSDGIDPQEKAIAFKVLNQMTQNANQIYEEEKKKNDK</sequence>
<dbReference type="PROSITE" id="PS50995">
    <property type="entry name" value="HTH_MARR_2"/>
    <property type="match status" value="1"/>
</dbReference>
<accession>A0A0B8QMH2</accession>
<comment type="similarity">
    <text evidence="7">Belongs to the SarZ family.</text>
</comment>
<evidence type="ECO:0000259" key="11">
    <source>
        <dbReference type="PROSITE" id="PS50995"/>
    </source>
</evidence>
<evidence type="ECO:0000313" key="13">
    <source>
        <dbReference type="EMBL" id="AWN65302.1"/>
    </source>
</evidence>
<dbReference type="GO" id="GO:0003677">
    <property type="term" value="F:DNA binding"/>
    <property type="evidence" value="ECO:0007669"/>
    <property type="project" value="UniProtKB-KW"/>
</dbReference>
<dbReference type="Pfam" id="PF22381">
    <property type="entry name" value="Staph_reg_Sar_Rot"/>
    <property type="match status" value="1"/>
</dbReference>
<keyword evidence="4" id="KW-0238">DNA-binding</keyword>
<dbReference type="RefSeq" id="WP_025016742.1">
    <property type="nucleotide sequence ID" value="NZ_BAABQR010000001.1"/>
</dbReference>
<evidence type="ECO:0000256" key="7">
    <source>
        <dbReference type="ARBA" id="ARBA00046337"/>
    </source>
</evidence>
<reference evidence="15" key="4">
    <citation type="journal article" date="2017" name="Genome Announc.">
        <title>Draft Genome Sequences of 24 Lactococcus lactis Strains.</title>
        <authorList>
            <person name="Backus L."/>
            <person name="Wels M."/>
            <person name="Boekhorst J."/>
            <person name="Dijkstra A.R."/>
            <person name="Beerthuyzen M."/>
            <person name="Kelly W.J."/>
            <person name="Siezen R.J."/>
            <person name="van Hijum S.A."/>
            <person name="Bachmann H."/>
        </authorList>
    </citation>
    <scope>NUCLEOTIDE SEQUENCE</scope>
    <source>
        <strain evidence="16">LMG9447</strain>
        <strain evidence="15">M20</strain>
    </source>
</reference>
<dbReference type="Proteomes" id="UP000031847">
    <property type="component" value="Unassembled WGS sequence"/>
</dbReference>
<evidence type="ECO:0000256" key="2">
    <source>
        <dbReference type="ARBA" id="ARBA00023015"/>
    </source>
</evidence>
<comment type="subcellular location">
    <subcellularLocation>
        <location evidence="1">Cytoplasm</location>
    </subcellularLocation>
</comment>
<evidence type="ECO:0000313" key="20">
    <source>
        <dbReference type="Proteomes" id="UP000192067"/>
    </source>
</evidence>
<dbReference type="SUPFAM" id="SSF46785">
    <property type="entry name" value="Winged helix' DNA-binding domain"/>
    <property type="match status" value="1"/>
</dbReference>
<keyword evidence="5" id="KW-0804">Transcription</keyword>
<keyword evidence="2" id="KW-0805">Transcription regulation</keyword>
<dbReference type="AlphaFoldDB" id="A0A0B8QMH2"/>
<reference evidence="18 19" key="2">
    <citation type="submission" date="2015-10" db="EMBL/GenBank/DDBJ databases">
        <title>Draft Genome Sequences of 11 Lactococcus lactis subspecies cremoris strains.</title>
        <authorList>
            <person name="Wels M."/>
            <person name="Backus L."/>
            <person name="Boekhorst J."/>
            <person name="Dijkstra A."/>
            <person name="Beerthuizen M."/>
            <person name="Kelly W."/>
            <person name="Siezen R."/>
            <person name="Bachmann H."/>
            <person name="Van Hijum S."/>
        </authorList>
    </citation>
    <scope>NUCLEOTIDE SEQUENCE [LARGE SCALE GENOMIC DNA]</scope>
    <source>
        <strain evidence="18">LMG9449</strain>
        <strain evidence="19">M20</strain>
    </source>
</reference>
<dbReference type="EMBL" id="LKLU01000039">
    <property type="protein sequence ID" value="KSU22059.1"/>
    <property type="molecule type" value="Genomic_DNA"/>
</dbReference>
<evidence type="ECO:0000313" key="15">
    <source>
        <dbReference type="EMBL" id="KSU22059.1"/>
    </source>
</evidence>
<dbReference type="Proteomes" id="UP000053612">
    <property type="component" value="Unassembled WGS sequence"/>
</dbReference>
<evidence type="ECO:0000256" key="8">
    <source>
        <dbReference type="ARBA" id="ARBA00047188"/>
    </source>
</evidence>
<dbReference type="InterPro" id="IPR055166">
    <property type="entry name" value="Transc_reg_Sar_Rot_HTH"/>
</dbReference>
<evidence type="ECO:0000256" key="4">
    <source>
        <dbReference type="ARBA" id="ARBA00023125"/>
    </source>
</evidence>
<dbReference type="InterPro" id="IPR000835">
    <property type="entry name" value="HTH_MarR-typ"/>
</dbReference>
<dbReference type="PANTHER" id="PTHR42756:SF2">
    <property type="entry name" value="MARR FAMILY REGULATORY PROTEIN"/>
    <property type="match status" value="1"/>
</dbReference>
<evidence type="ECO:0000256" key="1">
    <source>
        <dbReference type="ARBA" id="ARBA00004496"/>
    </source>
</evidence>
<evidence type="ECO:0000256" key="9">
    <source>
        <dbReference type="ARBA" id="ARBA00047207"/>
    </source>
</evidence>
<evidence type="ECO:0000313" key="16">
    <source>
        <dbReference type="EMBL" id="KSU22417.1"/>
    </source>
</evidence>
<evidence type="ECO:0000313" key="18">
    <source>
        <dbReference type="Proteomes" id="UP000053612"/>
    </source>
</evidence>
<feature type="coiled-coil region" evidence="10">
    <location>
        <begin position="97"/>
        <end position="124"/>
    </location>
</feature>
<evidence type="ECO:0000313" key="21">
    <source>
        <dbReference type="Proteomes" id="UP000245919"/>
    </source>
</evidence>
<dbReference type="SMART" id="SM00347">
    <property type="entry name" value="HTH_MARR"/>
    <property type="match status" value="1"/>
</dbReference>
<dbReference type="GO" id="GO:0005737">
    <property type="term" value="C:cytoplasm"/>
    <property type="evidence" value="ECO:0007669"/>
    <property type="project" value="UniProtKB-SubCell"/>
</dbReference>
<dbReference type="Proteomes" id="UP000245919">
    <property type="component" value="Chromosome"/>
</dbReference>
<evidence type="ECO:0000256" key="10">
    <source>
        <dbReference type="SAM" id="Coils"/>
    </source>
</evidence>
<dbReference type="PATRIC" id="fig|1360.109.peg.481"/>
<protein>
    <recommendedName>
        <fullName evidence="6">HTH-type transcriptional regulator MgrA</fullName>
    </recommendedName>
    <alternativeName>
        <fullName evidence="8">HTH-type transcriptional regulator SarZ</fullName>
    </alternativeName>
    <alternativeName>
        <fullName evidence="9">Staphylococcal accessory regulator Z</fullName>
    </alternativeName>
</protein>
<dbReference type="Proteomes" id="UP000192067">
    <property type="component" value="Chromosome"/>
</dbReference>
<dbReference type="GeneID" id="89632875"/>
<dbReference type="InterPro" id="IPR036390">
    <property type="entry name" value="WH_DNA-bd_sf"/>
</dbReference>